<dbReference type="Gene3D" id="1.10.287.1490">
    <property type="match status" value="1"/>
</dbReference>
<reference evidence="2 3" key="1">
    <citation type="submission" date="2024-11" db="EMBL/GenBank/DDBJ databases">
        <title>Adaptive evolution of stress response genes in parasites aligns with host niche diversity.</title>
        <authorList>
            <person name="Hahn C."/>
            <person name="Resl P."/>
        </authorList>
    </citation>
    <scope>NUCLEOTIDE SEQUENCE [LARGE SCALE GENOMIC DNA]</scope>
    <source>
        <strain evidence="2">EGGRZ-B1_66</strain>
        <tissue evidence="2">Body</tissue>
    </source>
</reference>
<proteinExistence type="predicted"/>
<evidence type="ECO:0000313" key="3">
    <source>
        <dbReference type="Proteomes" id="UP001626550"/>
    </source>
</evidence>
<keyword evidence="2" id="KW-0418">Kinase</keyword>
<evidence type="ECO:0000256" key="1">
    <source>
        <dbReference type="SAM" id="Coils"/>
    </source>
</evidence>
<organism evidence="2 3">
    <name type="scientific">Cichlidogyrus casuarinus</name>
    <dbReference type="NCBI Taxonomy" id="1844966"/>
    <lineage>
        <taxon>Eukaryota</taxon>
        <taxon>Metazoa</taxon>
        <taxon>Spiralia</taxon>
        <taxon>Lophotrochozoa</taxon>
        <taxon>Platyhelminthes</taxon>
        <taxon>Monogenea</taxon>
        <taxon>Monopisthocotylea</taxon>
        <taxon>Dactylogyridea</taxon>
        <taxon>Ancyrocephalidae</taxon>
        <taxon>Cichlidogyrus</taxon>
    </lineage>
</organism>
<protein>
    <submittedName>
        <fullName evidence="2">Serine/threonine-protein kinase MRCK beta</fullName>
    </submittedName>
</protein>
<comment type="caution">
    <text evidence="2">The sequence shown here is derived from an EMBL/GenBank/DDBJ whole genome shotgun (WGS) entry which is preliminary data.</text>
</comment>
<feature type="coiled-coil region" evidence="1">
    <location>
        <begin position="4"/>
        <end position="59"/>
    </location>
</feature>
<keyword evidence="2" id="KW-0808">Transferase</keyword>
<keyword evidence="1" id="KW-0175">Coiled coil</keyword>
<accession>A0ABD2QBQ7</accession>
<keyword evidence="3" id="KW-1185">Reference proteome</keyword>
<dbReference type="GO" id="GO:0016301">
    <property type="term" value="F:kinase activity"/>
    <property type="evidence" value="ECO:0007669"/>
    <property type="project" value="UniProtKB-KW"/>
</dbReference>
<dbReference type="AlphaFoldDB" id="A0ABD2QBQ7"/>
<dbReference type="Proteomes" id="UP001626550">
    <property type="component" value="Unassembled WGS sequence"/>
</dbReference>
<gene>
    <name evidence="2" type="primary">CDC42BPB_2</name>
    <name evidence="2" type="ORF">Ciccas_004689</name>
</gene>
<name>A0ABD2QBQ7_9PLAT</name>
<dbReference type="EMBL" id="JBJKFK010000503">
    <property type="protein sequence ID" value="KAL3316657.1"/>
    <property type="molecule type" value="Genomic_DNA"/>
</dbReference>
<evidence type="ECO:0000313" key="2">
    <source>
        <dbReference type="EMBL" id="KAL3316657.1"/>
    </source>
</evidence>
<sequence length="285" mass="33337">MLILLEAKEFRNRLNAQIRDLEETNSSLKSRLGNLQKILEVAQREKDDLLTDLDQMRADFASERETWRESLDTEPKNISNNNSVSKEMESLASENSMLMGRLKEALRRYEESQKECDSIIAAKKCLEQQLSSCTQDWRKKCLQLEQELAEAKTECGRREMSICNWEERLLQINQWADEEKSSKEKQSACTLNLLSELKRLKEMNNGDGDMEVDVGSIMQKSQIHPYSVLDTNESAPLDWRQKKSNKINKMERCHLQMALNNELRAREEAENRLQDCELEMERLKK</sequence>
<feature type="coiled-coil region" evidence="1">
    <location>
        <begin position="95"/>
        <end position="154"/>
    </location>
</feature>